<feature type="transmembrane region" description="Helical" evidence="7">
    <location>
        <begin position="283"/>
        <end position="300"/>
    </location>
</feature>
<keyword evidence="10" id="KW-1185">Reference proteome</keyword>
<dbReference type="AlphaFoldDB" id="A0A7X8THX2"/>
<dbReference type="GO" id="GO:0015137">
    <property type="term" value="F:citrate transmembrane transporter activity"/>
    <property type="evidence" value="ECO:0007669"/>
    <property type="project" value="InterPro"/>
</dbReference>
<evidence type="ECO:0000256" key="4">
    <source>
        <dbReference type="ARBA" id="ARBA00022989"/>
    </source>
</evidence>
<evidence type="ECO:0000256" key="7">
    <source>
        <dbReference type="SAM" id="Phobius"/>
    </source>
</evidence>
<name>A0A7X8THX2_9MICC</name>
<feature type="transmembrane region" description="Helical" evidence="7">
    <location>
        <begin position="440"/>
        <end position="463"/>
    </location>
</feature>
<feature type="transmembrane region" description="Helical" evidence="7">
    <location>
        <begin position="135"/>
        <end position="154"/>
    </location>
</feature>
<evidence type="ECO:0000259" key="8">
    <source>
        <dbReference type="Pfam" id="PF03600"/>
    </source>
</evidence>
<feature type="region of interest" description="Disordered" evidence="6">
    <location>
        <begin position="215"/>
        <end position="250"/>
    </location>
</feature>
<dbReference type="InterPro" id="IPR004680">
    <property type="entry name" value="Cit_transptr-like_dom"/>
</dbReference>
<evidence type="ECO:0000256" key="1">
    <source>
        <dbReference type="ARBA" id="ARBA00004141"/>
    </source>
</evidence>
<keyword evidence="3 7" id="KW-0812">Transmembrane</keyword>
<feature type="transmembrane region" description="Helical" evidence="7">
    <location>
        <begin position="410"/>
        <end position="428"/>
    </location>
</feature>
<feature type="transmembrane region" description="Helical" evidence="7">
    <location>
        <begin position="312"/>
        <end position="333"/>
    </location>
</feature>
<dbReference type="PANTHER" id="PTHR30354:SF26">
    <property type="entry name" value="TRANSPORTER, PUTATIVE-RELATED"/>
    <property type="match status" value="1"/>
</dbReference>
<feature type="transmembrane region" description="Helical" evidence="7">
    <location>
        <begin position="260"/>
        <end position="277"/>
    </location>
</feature>
<dbReference type="NCBIfam" id="TIGR00784">
    <property type="entry name" value="citMHS"/>
    <property type="match status" value="1"/>
</dbReference>
<organism evidence="9 10">
    <name type="scientific">Nesterenkonia sedimenti</name>
    <dbReference type="NCBI Taxonomy" id="1463632"/>
    <lineage>
        <taxon>Bacteria</taxon>
        <taxon>Bacillati</taxon>
        <taxon>Actinomycetota</taxon>
        <taxon>Actinomycetes</taxon>
        <taxon>Micrococcales</taxon>
        <taxon>Micrococcaceae</taxon>
        <taxon>Nesterenkonia</taxon>
    </lineage>
</organism>
<dbReference type="InterPro" id="IPR003474">
    <property type="entry name" value="Glcn_transporter"/>
</dbReference>
<protein>
    <submittedName>
        <fullName evidence="9">Citrate transporter</fullName>
    </submittedName>
</protein>
<dbReference type="RefSeq" id="WP_168886550.1">
    <property type="nucleotide sequence ID" value="NZ_JABAHY010000002.1"/>
</dbReference>
<evidence type="ECO:0000256" key="5">
    <source>
        <dbReference type="ARBA" id="ARBA00023136"/>
    </source>
</evidence>
<reference evidence="9 10" key="1">
    <citation type="submission" date="2020-04" db="EMBL/GenBank/DDBJ databases">
        <title>Nesterenkonia sp. nov., isolated from marine sediment.</title>
        <authorList>
            <person name="Zhang G."/>
        </authorList>
    </citation>
    <scope>NUCLEOTIDE SEQUENCE [LARGE SCALE GENOMIC DNA]</scope>
    <source>
        <strain evidence="9 10">MY13</strain>
    </source>
</reference>
<proteinExistence type="predicted"/>
<dbReference type="Proteomes" id="UP000523139">
    <property type="component" value="Unassembled WGS sequence"/>
</dbReference>
<feature type="transmembrane region" description="Helical" evidence="7">
    <location>
        <begin position="174"/>
        <end position="196"/>
    </location>
</feature>
<feature type="domain" description="Citrate transporter-like" evidence="8">
    <location>
        <begin position="15"/>
        <end position="406"/>
    </location>
</feature>
<comment type="caution">
    <text evidence="9">The sequence shown here is derived from an EMBL/GenBank/DDBJ whole genome shotgun (WGS) entry which is preliminary data.</text>
</comment>
<dbReference type="InterPro" id="IPR014738">
    <property type="entry name" value="Citrate_transporter"/>
</dbReference>
<evidence type="ECO:0000256" key="3">
    <source>
        <dbReference type="ARBA" id="ARBA00022692"/>
    </source>
</evidence>
<feature type="transmembrane region" description="Helical" evidence="7">
    <location>
        <begin position="48"/>
        <end position="74"/>
    </location>
</feature>
<dbReference type="GO" id="GO:0015128">
    <property type="term" value="F:gluconate transmembrane transporter activity"/>
    <property type="evidence" value="ECO:0007669"/>
    <property type="project" value="InterPro"/>
</dbReference>
<accession>A0A7X8THX2</accession>
<keyword evidence="2" id="KW-0813">Transport</keyword>
<dbReference type="PANTHER" id="PTHR30354">
    <property type="entry name" value="GNT FAMILY GLUCONATE TRANSPORTER"/>
    <property type="match status" value="1"/>
</dbReference>
<evidence type="ECO:0000256" key="6">
    <source>
        <dbReference type="SAM" id="MobiDB-lite"/>
    </source>
</evidence>
<feature type="transmembrane region" description="Helical" evidence="7">
    <location>
        <begin position="353"/>
        <end position="372"/>
    </location>
</feature>
<feature type="compositionally biased region" description="Polar residues" evidence="6">
    <location>
        <begin position="230"/>
        <end position="244"/>
    </location>
</feature>
<dbReference type="EMBL" id="JABAHY010000002">
    <property type="protein sequence ID" value="NLS09048.1"/>
    <property type="molecule type" value="Genomic_DNA"/>
</dbReference>
<keyword evidence="4 7" id="KW-1133">Transmembrane helix</keyword>
<dbReference type="Pfam" id="PF03600">
    <property type="entry name" value="CitMHS"/>
    <property type="match status" value="1"/>
</dbReference>
<evidence type="ECO:0000313" key="9">
    <source>
        <dbReference type="EMBL" id="NLS09048.1"/>
    </source>
</evidence>
<keyword evidence="5 7" id="KW-0472">Membrane</keyword>
<sequence length="464" mass="47988">MLAIVGFFVIALILALLLTQRVHAIIALAGIPLVGALIAGYSLEEVSGFATTGIGGVVGVVAMFVFAIIFFGVLRDAGMFDPVVDRILRFAGDKPATITLATTLLALVTHLDGAGASTFLITIPAMLPLYERMGMSRLVLATCVALGAGVMNVLPWGGPTVRAAATAEIPANELWVPLIPAQAVGIVLALAIAYYLGVREKKRLARVAAGDKKAEVPESTARVPQDESSEAPTASGAETESGTVQVDAPETDESLKRPKLLIVNFLLTVVVVGALIAGVVDPAVCFIVGAILALVINYPGMKQQTQRINAHAPGAVLMASTLLAAGVLLGVLSESGMVEAMAESGASLLPEPLAPALPVIAGLLGVPLSLAFGPDAYYFGVMPVLMGVGSEFGVDGTHIAQASILGQETVGFPISPMTGAFFLLVGLAKVDIGRHIRHSFLWLWLISVVMVVVALIIGVIPGWA</sequence>
<evidence type="ECO:0000313" key="10">
    <source>
        <dbReference type="Proteomes" id="UP000523139"/>
    </source>
</evidence>
<dbReference type="GO" id="GO:0005886">
    <property type="term" value="C:plasma membrane"/>
    <property type="evidence" value="ECO:0007669"/>
    <property type="project" value="TreeGrafter"/>
</dbReference>
<evidence type="ECO:0000256" key="2">
    <source>
        <dbReference type="ARBA" id="ARBA00022448"/>
    </source>
</evidence>
<comment type="subcellular location">
    <subcellularLocation>
        <location evidence="1">Membrane</location>
        <topology evidence="1">Multi-pass membrane protein</topology>
    </subcellularLocation>
</comment>
<gene>
    <name evidence="9" type="ORF">HGQ17_03330</name>
</gene>